<dbReference type="SUPFAM" id="SSF54427">
    <property type="entry name" value="NTF2-like"/>
    <property type="match status" value="1"/>
</dbReference>
<gene>
    <name evidence="3" type="ORF">Enr13x_58690</name>
</gene>
<dbReference type="OrthoDB" id="191306at2"/>
<feature type="chain" id="PRO_5022055679" evidence="1">
    <location>
        <begin position="22"/>
        <end position="457"/>
    </location>
</feature>
<dbReference type="InterPro" id="IPR032710">
    <property type="entry name" value="NTF2-like_dom_sf"/>
</dbReference>
<name>A0A518HYN8_9BACT</name>
<evidence type="ECO:0000313" key="3">
    <source>
        <dbReference type="EMBL" id="QDV45965.1"/>
    </source>
</evidence>
<dbReference type="RefSeq" id="WP_145390167.1">
    <property type="nucleotide sequence ID" value="NZ_CP037423.1"/>
</dbReference>
<evidence type="ECO:0000256" key="1">
    <source>
        <dbReference type="SAM" id="SignalP"/>
    </source>
</evidence>
<dbReference type="AlphaFoldDB" id="A0A518HYN8"/>
<sequence length="457" mass="51203" precursor="true">MSSRFLALVFLLTTLAGFASAQPGDHALKKLQQRSEAFEKHFNGHDADALSTLYSKDCDVVHNGMPRVGREHMRREWQNYFDANPNVQTTIRRDVGSPRLIDENTGIESGRWEDSHHRQAGLVTAGNYTSVYNRIDGDWQIVHERGWPDPTAPLSTGKSVSDERLMPEDVYRQLDRLTGRWSLQSTFQGKSSRTEGLVRWAKGGHCLQWEFSGPDAVTGVVFSANGLIGYDPVTEKAIEYTFSSDGDTSKSTFDFSDPDNWICKGEYSERTVGGKFQPATATREFAWKSDNELVMVKRDWVRDGKAMPEITTVASRTSIAMPSQLAEDLETLLGQWECKVMIGDETKVKQFDAAWQPGRNAIVYRQINPESGAFDDAIVGWDAASQSLVEHGFRSDGSKWEIRWSDIGSGVWKGTGTSTVDGQTHHFACQLTFAGGKSEYRGSWMGKPMMIKRTKKQ</sequence>
<dbReference type="Proteomes" id="UP000319004">
    <property type="component" value="Chromosome"/>
</dbReference>
<proteinExistence type="predicted"/>
<feature type="domain" description="DUF4440" evidence="2">
    <location>
        <begin position="32"/>
        <end position="141"/>
    </location>
</feature>
<dbReference type="EMBL" id="CP037423">
    <property type="protein sequence ID" value="QDV45965.1"/>
    <property type="molecule type" value="Genomic_DNA"/>
</dbReference>
<dbReference type="KEGG" id="snep:Enr13x_58690"/>
<keyword evidence="4" id="KW-1185">Reference proteome</keyword>
<dbReference type="Pfam" id="PF14534">
    <property type="entry name" value="DUF4440"/>
    <property type="match status" value="1"/>
</dbReference>
<protein>
    <submittedName>
        <fullName evidence="3">SnoaL-like domain protein</fullName>
    </submittedName>
</protein>
<dbReference type="InterPro" id="IPR027843">
    <property type="entry name" value="DUF4440"/>
</dbReference>
<evidence type="ECO:0000313" key="4">
    <source>
        <dbReference type="Proteomes" id="UP000319004"/>
    </source>
</evidence>
<reference evidence="3 4" key="1">
    <citation type="submission" date="2019-03" db="EMBL/GenBank/DDBJ databases">
        <title>Deep-cultivation of Planctomycetes and their phenomic and genomic characterization uncovers novel biology.</title>
        <authorList>
            <person name="Wiegand S."/>
            <person name="Jogler M."/>
            <person name="Boedeker C."/>
            <person name="Pinto D."/>
            <person name="Vollmers J."/>
            <person name="Rivas-Marin E."/>
            <person name="Kohn T."/>
            <person name="Peeters S.H."/>
            <person name="Heuer A."/>
            <person name="Rast P."/>
            <person name="Oberbeckmann S."/>
            <person name="Bunk B."/>
            <person name="Jeske O."/>
            <person name="Meyerdierks A."/>
            <person name="Storesund J.E."/>
            <person name="Kallscheuer N."/>
            <person name="Luecker S."/>
            <person name="Lage O.M."/>
            <person name="Pohl T."/>
            <person name="Merkel B.J."/>
            <person name="Hornburger P."/>
            <person name="Mueller R.-W."/>
            <person name="Bruemmer F."/>
            <person name="Labrenz M."/>
            <person name="Spormann A.M."/>
            <person name="Op den Camp H."/>
            <person name="Overmann J."/>
            <person name="Amann R."/>
            <person name="Jetten M.S.M."/>
            <person name="Mascher T."/>
            <person name="Medema M.H."/>
            <person name="Devos D.P."/>
            <person name="Kaster A.-K."/>
            <person name="Ovreas L."/>
            <person name="Rohde M."/>
            <person name="Galperin M.Y."/>
            <person name="Jogler C."/>
        </authorList>
    </citation>
    <scope>NUCLEOTIDE SEQUENCE [LARGE SCALE GENOMIC DNA]</scope>
    <source>
        <strain evidence="3 4">Enr13</strain>
    </source>
</reference>
<keyword evidence="1" id="KW-0732">Signal</keyword>
<dbReference type="Gene3D" id="3.10.450.50">
    <property type="match status" value="1"/>
</dbReference>
<feature type="signal peptide" evidence="1">
    <location>
        <begin position="1"/>
        <end position="21"/>
    </location>
</feature>
<organism evidence="3 4">
    <name type="scientific">Stieleria neptunia</name>
    <dbReference type="NCBI Taxonomy" id="2527979"/>
    <lineage>
        <taxon>Bacteria</taxon>
        <taxon>Pseudomonadati</taxon>
        <taxon>Planctomycetota</taxon>
        <taxon>Planctomycetia</taxon>
        <taxon>Pirellulales</taxon>
        <taxon>Pirellulaceae</taxon>
        <taxon>Stieleria</taxon>
    </lineage>
</organism>
<accession>A0A518HYN8</accession>
<evidence type="ECO:0000259" key="2">
    <source>
        <dbReference type="Pfam" id="PF14534"/>
    </source>
</evidence>